<gene>
    <name evidence="1" type="ORF">CPELLU_LOCUS3938</name>
</gene>
<name>A0A9N9FFW2_9GLOM</name>
<comment type="caution">
    <text evidence="1">The sequence shown here is derived from an EMBL/GenBank/DDBJ whole genome shotgun (WGS) entry which is preliminary data.</text>
</comment>
<protein>
    <submittedName>
        <fullName evidence="1">5594_t:CDS:1</fullName>
    </submittedName>
</protein>
<accession>A0A9N9FFW2</accession>
<reference evidence="1" key="1">
    <citation type="submission" date="2021-06" db="EMBL/GenBank/DDBJ databases">
        <authorList>
            <person name="Kallberg Y."/>
            <person name="Tangrot J."/>
            <person name="Rosling A."/>
        </authorList>
    </citation>
    <scope>NUCLEOTIDE SEQUENCE</scope>
    <source>
        <strain evidence="1">FL966</strain>
    </source>
</reference>
<dbReference type="Proteomes" id="UP000789759">
    <property type="component" value="Unassembled WGS sequence"/>
</dbReference>
<evidence type="ECO:0000313" key="1">
    <source>
        <dbReference type="EMBL" id="CAG8533136.1"/>
    </source>
</evidence>
<dbReference type="SUPFAM" id="SSF56672">
    <property type="entry name" value="DNA/RNA polymerases"/>
    <property type="match status" value="1"/>
</dbReference>
<feature type="non-terminal residue" evidence="1">
    <location>
        <position position="1"/>
    </location>
</feature>
<evidence type="ECO:0000313" key="2">
    <source>
        <dbReference type="Proteomes" id="UP000789759"/>
    </source>
</evidence>
<dbReference type="InterPro" id="IPR043502">
    <property type="entry name" value="DNA/RNA_pol_sf"/>
</dbReference>
<proteinExistence type="predicted"/>
<organism evidence="1 2">
    <name type="scientific">Cetraspora pellucida</name>
    <dbReference type="NCBI Taxonomy" id="1433469"/>
    <lineage>
        <taxon>Eukaryota</taxon>
        <taxon>Fungi</taxon>
        <taxon>Fungi incertae sedis</taxon>
        <taxon>Mucoromycota</taxon>
        <taxon>Glomeromycotina</taxon>
        <taxon>Glomeromycetes</taxon>
        <taxon>Diversisporales</taxon>
        <taxon>Gigasporaceae</taxon>
        <taxon>Cetraspora</taxon>
    </lineage>
</organism>
<dbReference type="OrthoDB" id="2482923at2759"/>
<dbReference type="EMBL" id="CAJVQA010001990">
    <property type="protein sequence ID" value="CAG8533136.1"/>
    <property type="molecule type" value="Genomic_DNA"/>
</dbReference>
<dbReference type="AlphaFoldDB" id="A0A9N9FFW2"/>
<sequence>MMIDSQSTAIVVGLPSISYEPEVEEEEAFVTPVARHEPYPTRRPVGRRSKRLEDKIEEQYRSILPRPEASVELPVNVDPLVAQPAIVNPPLPVPEAPIIESKDEILLLGMDWFKRTRARLHVDETTENEEHGTFDEFEYKDEMLNEAEGYFTSEVSDNELFDNPWKDHHSPAVYLSHMEEIPTNEPDLDDESLEVRLKKAPYLQFLGHIVGREGIRPDEGKVEKVQNFTVPQSLRELRVRRNCSPSSLLVAQEHQ</sequence>
<keyword evidence="2" id="KW-1185">Reference proteome</keyword>